<dbReference type="EMBL" id="RBRK01000174">
    <property type="protein sequence ID" value="RMQ69081.1"/>
    <property type="molecule type" value="Genomic_DNA"/>
</dbReference>
<dbReference type="AlphaFoldDB" id="A0A3M4NT94"/>
<reference evidence="1 2" key="1">
    <citation type="submission" date="2018-08" db="EMBL/GenBank/DDBJ databases">
        <title>Recombination of ecologically and evolutionarily significant loci maintains genetic cohesion in the Pseudomonas syringae species complex.</title>
        <authorList>
            <person name="Dillon M."/>
            <person name="Thakur S."/>
            <person name="Almeida R.N.D."/>
            <person name="Weir B.S."/>
            <person name="Guttman D.S."/>
        </authorList>
    </citation>
    <scope>NUCLEOTIDE SEQUENCE [LARGE SCALE GENOMIC DNA]</scope>
    <source>
        <strain evidence="1 2">ICMP 11296</strain>
    </source>
</reference>
<name>A0A3M4NT94_PSEVI</name>
<dbReference type="Proteomes" id="UP000271866">
    <property type="component" value="Unassembled WGS sequence"/>
</dbReference>
<accession>A0A3M4NT94</accession>
<sequence>MSFRRHKKTGFRRFFYVCSLAFERRRQVRCDCGQHGLEAFGVARNDVAFLEEVVTTGEIADQTACFLNQQSARCHVPFGQARLPERIEATGSDISQVEACSACAADAGGLAYQAAEHAQVVLDVVHLVVTEREAGAEQCAFQALALADAQTATVQGSAATTAGGEFFLADRVQNNGVLKATAIFAGDADSKVRDAANEVGSAVQRVDDPQVVGAFAAAFVQAAFFAKDAVSRVGLAQSGNDALFGGAVDLCDVVLGFFFVNLDGIQALDGAENQFAGAAGGAQRDIQHGLHGQFT</sequence>
<comment type="caution">
    <text evidence="1">The sequence shown here is derived from an EMBL/GenBank/DDBJ whole genome shotgun (WGS) entry which is preliminary data.</text>
</comment>
<evidence type="ECO:0000313" key="1">
    <source>
        <dbReference type="EMBL" id="RMQ69081.1"/>
    </source>
</evidence>
<organism evidence="1 2">
    <name type="scientific">Pseudomonas viridiflava</name>
    <name type="common">Phytomonas viridiflava</name>
    <dbReference type="NCBI Taxonomy" id="33069"/>
    <lineage>
        <taxon>Bacteria</taxon>
        <taxon>Pseudomonadati</taxon>
        <taxon>Pseudomonadota</taxon>
        <taxon>Gammaproteobacteria</taxon>
        <taxon>Pseudomonadales</taxon>
        <taxon>Pseudomonadaceae</taxon>
        <taxon>Pseudomonas</taxon>
    </lineage>
</organism>
<gene>
    <name evidence="1" type="ORF">ALP98_05473</name>
</gene>
<evidence type="ECO:0000313" key="2">
    <source>
        <dbReference type="Proteomes" id="UP000271866"/>
    </source>
</evidence>
<protein>
    <submittedName>
        <fullName evidence="1">Uncharacterized protein</fullName>
    </submittedName>
</protein>
<proteinExistence type="predicted"/>